<dbReference type="InterPro" id="IPR036390">
    <property type="entry name" value="WH_DNA-bd_sf"/>
</dbReference>
<evidence type="ECO:0000256" key="1">
    <source>
        <dbReference type="ARBA" id="ARBA00023015"/>
    </source>
</evidence>
<dbReference type="SUPFAM" id="SSF48008">
    <property type="entry name" value="GntR ligand-binding domain-like"/>
    <property type="match status" value="1"/>
</dbReference>
<dbReference type="EMBL" id="BAABCN010000008">
    <property type="protein sequence ID" value="GAA3883378.1"/>
    <property type="molecule type" value="Genomic_DNA"/>
</dbReference>
<sequence>MTLPGVASPLIDAILRPVRGHMAFESCVEQLGSAIQLGIFESGSKLPPERILAEKLDVSRATLREAISALRSAGLVSTTRGRTGGTIVGLVENARLPDQTRNIDRQEEIDDILIFRRVIEPGACFRAASVPLADADRELLTNSLAAVEGAPTPVDYRQADARLHLAIAAVCGSRELTKSSSQIQAKVHQFLGEIPFLQKNITNSNHQHRKIVRAILDGDADTARFVMEEHCDGTAALLKGLLK</sequence>
<feature type="domain" description="HTH gntR-type" evidence="4">
    <location>
        <begin position="21"/>
        <end position="91"/>
    </location>
</feature>
<dbReference type="PANTHER" id="PTHR43537">
    <property type="entry name" value="TRANSCRIPTIONAL REGULATOR, GNTR FAMILY"/>
    <property type="match status" value="1"/>
</dbReference>
<organism evidence="5 6">
    <name type="scientific">Leifsonia kafniensis</name>
    <dbReference type="NCBI Taxonomy" id="475957"/>
    <lineage>
        <taxon>Bacteria</taxon>
        <taxon>Bacillati</taxon>
        <taxon>Actinomycetota</taxon>
        <taxon>Actinomycetes</taxon>
        <taxon>Micrococcales</taxon>
        <taxon>Microbacteriaceae</taxon>
        <taxon>Leifsonia</taxon>
    </lineage>
</organism>
<gene>
    <name evidence="5" type="ORF">GCM10022381_26970</name>
</gene>
<reference evidence="6" key="1">
    <citation type="journal article" date="2019" name="Int. J. Syst. Evol. Microbiol.">
        <title>The Global Catalogue of Microorganisms (GCM) 10K type strain sequencing project: providing services to taxonomists for standard genome sequencing and annotation.</title>
        <authorList>
            <consortium name="The Broad Institute Genomics Platform"/>
            <consortium name="The Broad Institute Genome Sequencing Center for Infectious Disease"/>
            <person name="Wu L."/>
            <person name="Ma J."/>
        </authorList>
    </citation>
    <scope>NUCLEOTIDE SEQUENCE [LARGE SCALE GENOMIC DNA]</scope>
    <source>
        <strain evidence="6">JCM 17021</strain>
    </source>
</reference>
<dbReference type="Gene3D" id="1.10.10.10">
    <property type="entry name" value="Winged helix-like DNA-binding domain superfamily/Winged helix DNA-binding domain"/>
    <property type="match status" value="1"/>
</dbReference>
<keyword evidence="6" id="KW-1185">Reference proteome</keyword>
<dbReference type="SMART" id="SM00895">
    <property type="entry name" value="FCD"/>
    <property type="match status" value="1"/>
</dbReference>
<comment type="caution">
    <text evidence="5">The sequence shown here is derived from an EMBL/GenBank/DDBJ whole genome shotgun (WGS) entry which is preliminary data.</text>
</comment>
<dbReference type="Pfam" id="PF00392">
    <property type="entry name" value="GntR"/>
    <property type="match status" value="1"/>
</dbReference>
<dbReference type="CDD" id="cd07377">
    <property type="entry name" value="WHTH_GntR"/>
    <property type="match status" value="1"/>
</dbReference>
<evidence type="ECO:0000259" key="4">
    <source>
        <dbReference type="PROSITE" id="PS50949"/>
    </source>
</evidence>
<evidence type="ECO:0000256" key="2">
    <source>
        <dbReference type="ARBA" id="ARBA00023125"/>
    </source>
</evidence>
<dbReference type="Pfam" id="PF07729">
    <property type="entry name" value="FCD"/>
    <property type="match status" value="1"/>
</dbReference>
<dbReference type="Gene3D" id="1.20.120.530">
    <property type="entry name" value="GntR ligand-binding domain-like"/>
    <property type="match status" value="1"/>
</dbReference>
<keyword evidence="1" id="KW-0805">Transcription regulation</keyword>
<evidence type="ECO:0000313" key="6">
    <source>
        <dbReference type="Proteomes" id="UP001501803"/>
    </source>
</evidence>
<evidence type="ECO:0000313" key="5">
    <source>
        <dbReference type="EMBL" id="GAA3883378.1"/>
    </source>
</evidence>
<proteinExistence type="predicted"/>
<evidence type="ECO:0000256" key="3">
    <source>
        <dbReference type="ARBA" id="ARBA00023163"/>
    </source>
</evidence>
<keyword evidence="2" id="KW-0238">DNA-binding</keyword>
<dbReference type="InterPro" id="IPR008920">
    <property type="entry name" value="TF_FadR/GntR_C"/>
</dbReference>
<dbReference type="SUPFAM" id="SSF46785">
    <property type="entry name" value="Winged helix' DNA-binding domain"/>
    <property type="match status" value="1"/>
</dbReference>
<dbReference type="PROSITE" id="PS50949">
    <property type="entry name" value="HTH_GNTR"/>
    <property type="match status" value="1"/>
</dbReference>
<dbReference type="PRINTS" id="PR00035">
    <property type="entry name" value="HTHGNTR"/>
</dbReference>
<dbReference type="InterPro" id="IPR036388">
    <property type="entry name" value="WH-like_DNA-bd_sf"/>
</dbReference>
<keyword evidence="3" id="KW-0804">Transcription</keyword>
<dbReference type="InterPro" id="IPR000524">
    <property type="entry name" value="Tscrpt_reg_HTH_GntR"/>
</dbReference>
<dbReference type="PANTHER" id="PTHR43537:SF24">
    <property type="entry name" value="GLUCONATE OPERON TRANSCRIPTIONAL REPRESSOR"/>
    <property type="match status" value="1"/>
</dbReference>
<accession>A0ABP7KN43</accession>
<dbReference type="SMART" id="SM00345">
    <property type="entry name" value="HTH_GNTR"/>
    <property type="match status" value="1"/>
</dbReference>
<dbReference type="RefSeq" id="WP_345067581.1">
    <property type="nucleotide sequence ID" value="NZ_BAABCN010000008.1"/>
</dbReference>
<dbReference type="Proteomes" id="UP001501803">
    <property type="component" value="Unassembled WGS sequence"/>
</dbReference>
<dbReference type="InterPro" id="IPR011711">
    <property type="entry name" value="GntR_C"/>
</dbReference>
<protein>
    <submittedName>
        <fullName evidence="5">GntR family transcriptional regulator</fullName>
    </submittedName>
</protein>
<name>A0ABP7KN43_9MICO</name>